<evidence type="ECO:0000259" key="4">
    <source>
        <dbReference type="PROSITE" id="PS50279"/>
    </source>
</evidence>
<dbReference type="SMART" id="SM00131">
    <property type="entry name" value="KU"/>
    <property type="match status" value="1"/>
</dbReference>
<comment type="caution">
    <text evidence="5">The sequence shown here is derived from an EMBL/GenBank/DDBJ whole genome shotgun (WGS) entry which is preliminary data.</text>
</comment>
<dbReference type="Proteomes" id="UP001162164">
    <property type="component" value="Unassembled WGS sequence"/>
</dbReference>
<dbReference type="Gene3D" id="4.10.410.10">
    <property type="entry name" value="Pancreatic trypsin inhibitor Kunitz domain"/>
    <property type="match status" value="1"/>
</dbReference>
<reference evidence="5" key="1">
    <citation type="journal article" date="2023" name="Insect Mol. Biol.">
        <title>Genome sequencing provides insights into the evolution of gene families encoding plant cell wall-degrading enzymes in longhorned beetles.</title>
        <authorList>
            <person name="Shin N.R."/>
            <person name="Okamura Y."/>
            <person name="Kirsch R."/>
            <person name="Pauchet Y."/>
        </authorList>
    </citation>
    <scope>NUCLEOTIDE SEQUENCE</scope>
    <source>
        <strain evidence="5">MMC_N1</strain>
    </source>
</reference>
<dbReference type="PANTHER" id="PTHR10083:SF374">
    <property type="entry name" value="BPTI_KUNITZ INHIBITOR DOMAIN-CONTAINING PROTEIN"/>
    <property type="match status" value="1"/>
</dbReference>
<evidence type="ECO:0000256" key="2">
    <source>
        <dbReference type="ARBA" id="ARBA00022900"/>
    </source>
</evidence>
<proteinExistence type="predicted"/>
<gene>
    <name evidence="5" type="ORF">NQ317_012540</name>
</gene>
<dbReference type="PANTHER" id="PTHR10083">
    <property type="entry name" value="KUNITZ-TYPE PROTEASE INHIBITOR-RELATED"/>
    <property type="match status" value="1"/>
</dbReference>
<keyword evidence="2" id="KW-0722">Serine protease inhibitor</keyword>
<protein>
    <recommendedName>
        <fullName evidence="4">BPTI/Kunitz inhibitor domain-containing protein</fullName>
    </recommendedName>
</protein>
<dbReference type="InterPro" id="IPR002223">
    <property type="entry name" value="Kunitz_BPTI"/>
</dbReference>
<dbReference type="PROSITE" id="PS50279">
    <property type="entry name" value="BPTI_KUNITZ_2"/>
    <property type="match status" value="1"/>
</dbReference>
<keyword evidence="6" id="KW-1185">Reference proteome</keyword>
<dbReference type="Pfam" id="PF00014">
    <property type="entry name" value="Kunitz_BPTI"/>
    <property type="match status" value="1"/>
</dbReference>
<feature type="domain" description="BPTI/Kunitz inhibitor" evidence="4">
    <location>
        <begin position="22"/>
        <end position="70"/>
    </location>
</feature>
<evidence type="ECO:0000256" key="1">
    <source>
        <dbReference type="ARBA" id="ARBA00022690"/>
    </source>
</evidence>
<keyword evidence="1" id="KW-0646">Protease inhibitor</keyword>
<evidence type="ECO:0000256" key="3">
    <source>
        <dbReference type="ARBA" id="ARBA00023157"/>
    </source>
</evidence>
<sequence>MSKWRAGLGYFIIIREDKEIHCGQPHTQPGPMCLAYIIRYHWNNSAQKCEKIVYGGCRETRNNFKTLEDCIEPIKYMTPQDLKQIENFKARKSRYHHPLLKMKIL</sequence>
<dbReference type="SUPFAM" id="SSF57362">
    <property type="entry name" value="BPTI-like"/>
    <property type="match status" value="1"/>
</dbReference>
<organism evidence="5 6">
    <name type="scientific">Molorchus minor</name>
    <dbReference type="NCBI Taxonomy" id="1323400"/>
    <lineage>
        <taxon>Eukaryota</taxon>
        <taxon>Metazoa</taxon>
        <taxon>Ecdysozoa</taxon>
        <taxon>Arthropoda</taxon>
        <taxon>Hexapoda</taxon>
        <taxon>Insecta</taxon>
        <taxon>Pterygota</taxon>
        <taxon>Neoptera</taxon>
        <taxon>Endopterygota</taxon>
        <taxon>Coleoptera</taxon>
        <taxon>Polyphaga</taxon>
        <taxon>Cucujiformia</taxon>
        <taxon>Chrysomeloidea</taxon>
        <taxon>Cerambycidae</taxon>
        <taxon>Lamiinae</taxon>
        <taxon>Monochamini</taxon>
        <taxon>Molorchus</taxon>
    </lineage>
</organism>
<dbReference type="EMBL" id="JAPWTJ010000040">
    <property type="protein sequence ID" value="KAJ8984321.1"/>
    <property type="molecule type" value="Genomic_DNA"/>
</dbReference>
<dbReference type="InterPro" id="IPR050098">
    <property type="entry name" value="TFPI/VKTCI-like"/>
</dbReference>
<evidence type="ECO:0000313" key="5">
    <source>
        <dbReference type="EMBL" id="KAJ8984321.1"/>
    </source>
</evidence>
<keyword evidence="3" id="KW-1015">Disulfide bond</keyword>
<name>A0ABQ9K163_9CUCU</name>
<evidence type="ECO:0000313" key="6">
    <source>
        <dbReference type="Proteomes" id="UP001162164"/>
    </source>
</evidence>
<dbReference type="CDD" id="cd00109">
    <property type="entry name" value="Kunitz-type"/>
    <property type="match status" value="1"/>
</dbReference>
<dbReference type="InterPro" id="IPR036880">
    <property type="entry name" value="Kunitz_BPTI_sf"/>
</dbReference>
<accession>A0ABQ9K163</accession>